<dbReference type="Gene3D" id="1.10.510.10">
    <property type="entry name" value="Transferase(Phosphotransferase) domain 1"/>
    <property type="match status" value="1"/>
</dbReference>
<dbReference type="GO" id="GO:0034271">
    <property type="term" value="C:phosphatidylinositol 3-kinase complex, class III, type I"/>
    <property type="evidence" value="ECO:0007669"/>
    <property type="project" value="EnsemblFungi"/>
</dbReference>
<dbReference type="GO" id="GO:0000011">
    <property type="term" value="P:vacuole inheritance"/>
    <property type="evidence" value="ECO:0007669"/>
    <property type="project" value="EnsemblFungi"/>
</dbReference>
<dbReference type="GO" id="GO:0071561">
    <property type="term" value="C:nucleus-vacuole junction"/>
    <property type="evidence" value="ECO:0007669"/>
    <property type="project" value="EnsemblFungi"/>
</dbReference>
<evidence type="ECO:0000256" key="12">
    <source>
        <dbReference type="ARBA" id="ARBA00037864"/>
    </source>
</evidence>
<dbReference type="EMBL" id="HE616744">
    <property type="protein sequence ID" value="CCE91370.1"/>
    <property type="molecule type" value="Genomic_DNA"/>
</dbReference>
<dbReference type="GO" id="GO:0043130">
    <property type="term" value="F:ubiquitin binding"/>
    <property type="evidence" value="ECO:0007669"/>
    <property type="project" value="EnsemblFungi"/>
</dbReference>
<dbReference type="InterPro" id="IPR008271">
    <property type="entry name" value="Ser/Thr_kinase_AS"/>
</dbReference>
<dbReference type="FunCoup" id="G8ZS78">
    <property type="interactions" value="940"/>
</dbReference>
<dbReference type="SMART" id="SM00320">
    <property type="entry name" value="WD40"/>
    <property type="match status" value="3"/>
</dbReference>
<dbReference type="SUPFAM" id="SSF50978">
    <property type="entry name" value="WD40 repeat-like"/>
    <property type="match status" value="1"/>
</dbReference>
<dbReference type="GO" id="GO:0034272">
    <property type="term" value="C:phosphatidylinositol 3-kinase complex, class III, type II"/>
    <property type="evidence" value="ECO:0007669"/>
    <property type="project" value="EnsemblFungi"/>
</dbReference>
<keyword evidence="6" id="KW-0677">Repeat</keyword>
<dbReference type="HOGENOM" id="CLU_001696_0_1_1"/>
<keyword evidence="9" id="KW-0418">Kinase</keyword>
<evidence type="ECO:0000256" key="3">
    <source>
        <dbReference type="ARBA" id="ARBA00022527"/>
    </source>
</evidence>
<dbReference type="Pfam" id="PF00069">
    <property type="entry name" value="Pkinase"/>
    <property type="match status" value="1"/>
</dbReference>
<dbReference type="Pfam" id="PF22956">
    <property type="entry name" value="VPS15-like_hel"/>
    <property type="match status" value="1"/>
</dbReference>
<dbReference type="InterPro" id="IPR011989">
    <property type="entry name" value="ARM-like"/>
</dbReference>
<organism evidence="17 18">
    <name type="scientific">Torulaspora delbrueckii</name>
    <name type="common">Yeast</name>
    <name type="synonym">Candida colliculosa</name>
    <dbReference type="NCBI Taxonomy" id="4950"/>
    <lineage>
        <taxon>Eukaryota</taxon>
        <taxon>Fungi</taxon>
        <taxon>Dikarya</taxon>
        <taxon>Ascomycota</taxon>
        <taxon>Saccharomycotina</taxon>
        <taxon>Saccharomycetes</taxon>
        <taxon>Saccharomycetales</taxon>
        <taxon>Saccharomycetaceae</taxon>
        <taxon>Torulaspora</taxon>
    </lineage>
</organism>
<comment type="subcellular location">
    <subcellularLocation>
        <location evidence="1">Endosome membrane</location>
        <topology evidence="1">Lipid-anchor</topology>
    </subcellularLocation>
    <subcellularLocation>
        <location evidence="12">Golgi apparatus</location>
        <location evidence="12">trans-Golgi network membrane</location>
        <topology evidence="12">Lipid-anchor</topology>
    </subcellularLocation>
</comment>
<dbReference type="GeneID" id="11500705"/>
<dbReference type="SUPFAM" id="SSF56112">
    <property type="entry name" value="Protein kinase-like (PK-like)"/>
    <property type="match status" value="1"/>
</dbReference>
<reference evidence="17 18" key="1">
    <citation type="journal article" date="2011" name="Proc. Natl. Acad. Sci. U.S.A.">
        <title>Evolutionary erosion of yeast sex chromosomes by mating-type switching accidents.</title>
        <authorList>
            <person name="Gordon J.L."/>
            <person name="Armisen D."/>
            <person name="Proux-Wera E."/>
            <person name="Oheigeartaigh S.S."/>
            <person name="Byrne K.P."/>
            <person name="Wolfe K.H."/>
        </authorList>
    </citation>
    <scope>NUCLEOTIDE SEQUENCE [LARGE SCALE GENOMIC DNA]</scope>
    <source>
        <strain evidence="18">ATCC 10662 / CBS 1146 / NBRC 0425 / NCYC 2629 / NRRL Y-866</strain>
    </source>
</reference>
<dbReference type="GO" id="GO:0006623">
    <property type="term" value="P:protein targeting to vacuole"/>
    <property type="evidence" value="ECO:0007669"/>
    <property type="project" value="EnsemblFungi"/>
</dbReference>
<dbReference type="GO" id="GO:0051365">
    <property type="term" value="P:cellular response to potassium ion starvation"/>
    <property type="evidence" value="ECO:0007669"/>
    <property type="project" value="EnsemblFungi"/>
</dbReference>
<dbReference type="SUPFAM" id="SSF48371">
    <property type="entry name" value="ARM repeat"/>
    <property type="match status" value="1"/>
</dbReference>
<keyword evidence="7" id="KW-0547">Nucleotide-binding</keyword>
<dbReference type="InterPro" id="IPR021133">
    <property type="entry name" value="HEAT_type_2"/>
</dbReference>
<dbReference type="InterPro" id="IPR011009">
    <property type="entry name" value="Kinase-like_dom_sf"/>
</dbReference>
<dbReference type="CDD" id="cd13980">
    <property type="entry name" value="STKc_Vps15"/>
    <property type="match status" value="1"/>
</dbReference>
<evidence type="ECO:0000256" key="13">
    <source>
        <dbReference type="ARBA" id="ARBA00048659"/>
    </source>
</evidence>
<keyword evidence="8" id="KW-0967">Endosome</keyword>
<evidence type="ECO:0000256" key="8">
    <source>
        <dbReference type="ARBA" id="ARBA00022753"/>
    </source>
</evidence>
<dbReference type="GO" id="GO:0120095">
    <property type="term" value="C:vacuole-isolation membrane contact site"/>
    <property type="evidence" value="ECO:0007669"/>
    <property type="project" value="EnsemblFungi"/>
</dbReference>
<dbReference type="InterPro" id="IPR001680">
    <property type="entry name" value="WD40_rpt"/>
</dbReference>
<evidence type="ECO:0000313" key="17">
    <source>
        <dbReference type="EMBL" id="CCE91370.1"/>
    </source>
</evidence>
<accession>G8ZS78</accession>
<dbReference type="GO" id="GO:0045053">
    <property type="term" value="P:protein retention in Golgi apparatus"/>
    <property type="evidence" value="ECO:0007669"/>
    <property type="project" value="EnsemblFungi"/>
</dbReference>
<name>G8ZS78_TORDE</name>
<dbReference type="PANTHER" id="PTHR17583:SF0">
    <property type="entry name" value="PHOSPHOINOSITIDE 3-KINASE REGULATORY SUBUNIT 4"/>
    <property type="match status" value="1"/>
</dbReference>
<protein>
    <recommendedName>
        <fullName evidence="2">non-specific serine/threonine protein kinase</fullName>
        <ecNumber evidence="2">2.7.11.1</ecNumber>
    </recommendedName>
</protein>
<dbReference type="GO" id="GO:0005794">
    <property type="term" value="C:Golgi apparatus"/>
    <property type="evidence" value="ECO:0007669"/>
    <property type="project" value="UniProtKB-SubCell"/>
</dbReference>
<feature type="domain" description="Protein kinase" evidence="16">
    <location>
        <begin position="27"/>
        <end position="299"/>
    </location>
</feature>
<dbReference type="EC" id="2.7.11.1" evidence="2"/>
<evidence type="ECO:0000256" key="7">
    <source>
        <dbReference type="ARBA" id="ARBA00022741"/>
    </source>
</evidence>
<keyword evidence="11" id="KW-0072">Autophagy</keyword>
<feature type="repeat" description="HEAT" evidence="15">
    <location>
        <begin position="608"/>
        <end position="646"/>
    </location>
</feature>
<evidence type="ECO:0000256" key="4">
    <source>
        <dbReference type="ARBA" id="ARBA00022574"/>
    </source>
</evidence>
<evidence type="ECO:0000256" key="9">
    <source>
        <dbReference type="ARBA" id="ARBA00022777"/>
    </source>
</evidence>
<dbReference type="InParanoid" id="G8ZS78"/>
<dbReference type="PANTHER" id="PTHR17583">
    <property type="entry name" value="PHOSPHOINOSITIDE 3-KINASE REGULATORY SUBUNIT 4"/>
    <property type="match status" value="1"/>
</dbReference>
<evidence type="ECO:0000256" key="5">
    <source>
        <dbReference type="ARBA" id="ARBA00022679"/>
    </source>
</evidence>
<proteinExistence type="predicted"/>
<dbReference type="Gene3D" id="2.130.10.10">
    <property type="entry name" value="YVTN repeat-like/Quinoprotein amine dehydrogenase"/>
    <property type="match status" value="1"/>
</dbReference>
<dbReference type="PROSITE" id="PS50077">
    <property type="entry name" value="HEAT_REPEAT"/>
    <property type="match status" value="1"/>
</dbReference>
<evidence type="ECO:0000256" key="15">
    <source>
        <dbReference type="PROSITE-ProRule" id="PRU00103"/>
    </source>
</evidence>
<dbReference type="SMART" id="SM00220">
    <property type="entry name" value="S_TKc"/>
    <property type="match status" value="1"/>
</dbReference>
<evidence type="ECO:0000256" key="11">
    <source>
        <dbReference type="ARBA" id="ARBA00023006"/>
    </source>
</evidence>
<dbReference type="GO" id="GO:0000425">
    <property type="term" value="P:pexophagy"/>
    <property type="evidence" value="ECO:0007669"/>
    <property type="project" value="EnsemblFungi"/>
</dbReference>
<dbReference type="InterPro" id="IPR055231">
    <property type="entry name" value="2AA_helical"/>
</dbReference>
<sequence>MGAQLSLSAQTSPSIAIFSYVDVLDEVHYLSQLNSSGFLKTCRALDPNGKIIIKVFIKPSEEYDLKEIKRLIDAEASSLATLPTALNYSKVVESSRAGYLIRQHLKSNLYDRLSYRPYLSEIEMKFMVFQLLQALKDVHDLNITHGDIKTENILVLSWDWLVLTDFSSNIKPTYLPEDNPGEFSFYFDTSKRRTCYLATERFDTKLHEKTRGSSGKTTKEMDIFSLGCCIAEIYAEGRPLFNLSQLFKYKNNDYDVVSYLMEEIGNESLKNMIMDMINIIPKKRLSCRQLLEKYRGSFFPEYFYTFTYEYFRTLATMGTSVPITGSICANTILEDQVNVIDECCRKLYDDFGKICQELKYRLNLRQSDSSNESDNNENYVKNSIKLSNLGELELKSNDSNEQAVREECALLFISFLSHGLRSLTSSDTKLRCLELLVAFAQYVSDENKVDRVVPYLVASFDDEFPNVQATAIQALAQVLFMTENINPINENLFVDYLLPRIKKTLLQSKQNSYVRMVIANCLGNLVTVAIRFQEVAYLSSSLNPAEAVTKGMDSLEITSKHNRRLLQQVEALAVTLLIDSDTCVKMALLNNILVLCKFFGRERTNDVVLSHLITYLNDKDPSLRIKLVQTIAGIAVLLGPITLEQYILPLLTQTINDSEELVVVSVLQSLKNLCRTGLIQKKFFYDICTSVNSLILHPNVWIRQFSMLLIVEISNNLSKAEVYCVLYPIVRPFFEFDVEFTHDLMLSSCKQPVSRTVYNLLCSWSLRASKSLFWQQVPSNHVDAFGNSNITLITKNYSKKNYGFGGLSASKAVVLSPNNEEIPLTIEDKNWIDKFKSVGLAEGDLWKLAALRGYILRTAKLISRKNEIMMSEENDNAKSYGQSTISLPNVMPKNVFFDIDFSNEPDKNQIMNTDSVRTSSKGKLQGHLNSLPSVKDMNGSLLFTTKAAATTTPNLENIYVHLDFSTQHKNTPTKVSMDNNDGAKFTVNNSYEGDVSTIKTFLHQIKILPPMREYKEFGPTISDTQHTKITHSPRGTLVTALNENYPVAVTGMAVSSGPVPYMVTGSVQGQLKLWNIAEIASGEIYSSSLNYDLSSTITSITMLDGYDAFCVSTKDGRISVLRSLYQFDDNQLVFTALQPVRKIRIKQSSKRETFATCLKSVVTENTSILVALTNTSDVIIYDIRTMDLLQKIESPPSHGAVTSFCVSEKGSVLIIGTTKGVIDVWDLRFHVLISTWTFGDHTPISHLEECEALGKNVIAVVGGFSGATLSIWNYCKIRCQQALINSDEQPSIENFIPHKKLQDQQKFGEVSTSETIRSIYIIGEKVFLSSEETNDLFMLNVKNLASSSVLIGPNSRSSSVVPIQVTANLTYLLLRRGPSSLGSNDTEHCNDSVNCIASINVDNAALLITSDNSGTIGVFS</sequence>
<dbReference type="InterPro" id="IPR045162">
    <property type="entry name" value="Vps15-like"/>
</dbReference>
<dbReference type="STRING" id="1076872.G8ZS78"/>
<evidence type="ECO:0000256" key="2">
    <source>
        <dbReference type="ARBA" id="ARBA00012513"/>
    </source>
</evidence>
<keyword evidence="5" id="KW-0808">Transferase</keyword>
<gene>
    <name evidence="17" type="primary">TDEL0C04810</name>
    <name evidence="17" type="ORF">TDEL_0C04810</name>
</gene>
<evidence type="ECO:0000259" key="16">
    <source>
        <dbReference type="PROSITE" id="PS50011"/>
    </source>
</evidence>
<dbReference type="GO" id="GO:0032968">
    <property type="term" value="P:positive regulation of transcription elongation by RNA polymerase II"/>
    <property type="evidence" value="ECO:0007669"/>
    <property type="project" value="EnsemblFungi"/>
</dbReference>
<keyword evidence="10" id="KW-0067">ATP-binding</keyword>
<keyword evidence="18" id="KW-1185">Reference proteome</keyword>
<dbReference type="PROSITE" id="PS50011">
    <property type="entry name" value="PROTEIN_KINASE_DOM"/>
    <property type="match status" value="1"/>
</dbReference>
<dbReference type="PROSITE" id="PS00108">
    <property type="entry name" value="PROTEIN_KINASE_ST"/>
    <property type="match status" value="1"/>
</dbReference>
<evidence type="ECO:0000256" key="1">
    <source>
        <dbReference type="ARBA" id="ARBA00004455"/>
    </source>
</evidence>
<dbReference type="GO" id="GO:0046854">
    <property type="term" value="P:phosphatidylinositol phosphate biosynthetic process"/>
    <property type="evidence" value="ECO:0007669"/>
    <property type="project" value="EnsemblFungi"/>
</dbReference>
<dbReference type="KEGG" id="tdl:TDEL_0C04810"/>
<keyword evidence="3" id="KW-0723">Serine/threonine-protein kinase</keyword>
<dbReference type="GO" id="GO:0045324">
    <property type="term" value="P:late endosome to vacuole transport"/>
    <property type="evidence" value="ECO:0007669"/>
    <property type="project" value="EnsemblFungi"/>
</dbReference>
<comment type="catalytic activity">
    <reaction evidence="13">
        <text>L-threonyl-[protein] + ATP = O-phospho-L-threonyl-[protein] + ADP + H(+)</text>
        <dbReference type="Rhea" id="RHEA:46608"/>
        <dbReference type="Rhea" id="RHEA-COMP:11060"/>
        <dbReference type="Rhea" id="RHEA-COMP:11605"/>
        <dbReference type="ChEBI" id="CHEBI:15378"/>
        <dbReference type="ChEBI" id="CHEBI:30013"/>
        <dbReference type="ChEBI" id="CHEBI:30616"/>
        <dbReference type="ChEBI" id="CHEBI:61977"/>
        <dbReference type="ChEBI" id="CHEBI:456216"/>
        <dbReference type="EC" id="2.7.11.1"/>
    </reaction>
    <physiologicalReaction direction="left-to-right" evidence="13">
        <dbReference type="Rhea" id="RHEA:46609"/>
    </physiologicalReaction>
</comment>
<dbReference type="Gene3D" id="1.25.10.10">
    <property type="entry name" value="Leucine-rich Repeat Variant"/>
    <property type="match status" value="1"/>
</dbReference>
<dbReference type="eggNOG" id="KOG1240">
    <property type="taxonomic scope" value="Eukaryota"/>
</dbReference>
<keyword evidence="4" id="KW-0853">WD repeat</keyword>
<dbReference type="InterPro" id="IPR000719">
    <property type="entry name" value="Prot_kinase_dom"/>
</dbReference>
<evidence type="ECO:0000313" key="18">
    <source>
        <dbReference type="Proteomes" id="UP000005627"/>
    </source>
</evidence>
<dbReference type="InterPro" id="IPR015943">
    <property type="entry name" value="WD40/YVTN_repeat-like_dom_sf"/>
</dbReference>
<evidence type="ECO:0000256" key="14">
    <source>
        <dbReference type="ARBA" id="ARBA00048977"/>
    </source>
</evidence>
<dbReference type="GO" id="GO:0004674">
    <property type="term" value="F:protein serine/threonine kinase activity"/>
    <property type="evidence" value="ECO:0007669"/>
    <property type="project" value="UniProtKB-KW"/>
</dbReference>
<dbReference type="OrthoDB" id="242910at2759"/>
<dbReference type="InterPro" id="IPR036322">
    <property type="entry name" value="WD40_repeat_dom_sf"/>
</dbReference>
<dbReference type="InterPro" id="IPR016024">
    <property type="entry name" value="ARM-type_fold"/>
</dbReference>
<dbReference type="RefSeq" id="XP_003680581.1">
    <property type="nucleotide sequence ID" value="XM_003680533.1"/>
</dbReference>
<evidence type="ECO:0000256" key="6">
    <source>
        <dbReference type="ARBA" id="ARBA00022737"/>
    </source>
</evidence>
<dbReference type="GO" id="GO:0010008">
    <property type="term" value="C:endosome membrane"/>
    <property type="evidence" value="ECO:0007669"/>
    <property type="project" value="UniProtKB-SubCell"/>
</dbReference>
<dbReference type="GO" id="GO:0005770">
    <property type="term" value="C:late endosome"/>
    <property type="evidence" value="ECO:0007669"/>
    <property type="project" value="TreeGrafter"/>
</dbReference>
<dbReference type="FunFam" id="1.10.510.10:FF:000497">
    <property type="entry name" value="Phosphoinositide 3-kinase regulatory subunit"/>
    <property type="match status" value="1"/>
</dbReference>
<dbReference type="Proteomes" id="UP000005627">
    <property type="component" value="Chromosome 3"/>
</dbReference>
<evidence type="ECO:0000256" key="10">
    <source>
        <dbReference type="ARBA" id="ARBA00022840"/>
    </source>
</evidence>
<dbReference type="GO" id="GO:0005524">
    <property type="term" value="F:ATP binding"/>
    <property type="evidence" value="ECO:0007669"/>
    <property type="project" value="UniProtKB-KW"/>
</dbReference>
<comment type="catalytic activity">
    <reaction evidence="14">
        <text>L-seryl-[protein] + ATP = O-phospho-L-seryl-[protein] + ADP + H(+)</text>
        <dbReference type="Rhea" id="RHEA:17989"/>
        <dbReference type="Rhea" id="RHEA-COMP:9863"/>
        <dbReference type="Rhea" id="RHEA-COMP:11604"/>
        <dbReference type="ChEBI" id="CHEBI:15378"/>
        <dbReference type="ChEBI" id="CHEBI:29999"/>
        <dbReference type="ChEBI" id="CHEBI:30616"/>
        <dbReference type="ChEBI" id="CHEBI:83421"/>
        <dbReference type="ChEBI" id="CHEBI:456216"/>
        <dbReference type="EC" id="2.7.11.1"/>
    </reaction>
    <physiologicalReaction direction="left-to-right" evidence="14">
        <dbReference type="Rhea" id="RHEA:17990"/>
    </physiologicalReaction>
</comment>